<keyword evidence="3" id="KW-1185">Reference proteome</keyword>
<accession>A0AAV7S3T4</accession>
<gene>
    <name evidence="2" type="ORF">NDU88_011456</name>
</gene>
<evidence type="ECO:0000313" key="3">
    <source>
        <dbReference type="Proteomes" id="UP001066276"/>
    </source>
</evidence>
<comment type="caution">
    <text evidence="2">The sequence shown here is derived from an EMBL/GenBank/DDBJ whole genome shotgun (WGS) entry which is preliminary data.</text>
</comment>
<feature type="compositionally biased region" description="Basic and acidic residues" evidence="1">
    <location>
        <begin position="14"/>
        <end position="31"/>
    </location>
</feature>
<dbReference type="EMBL" id="JANPWB010000009">
    <property type="protein sequence ID" value="KAJ1158783.1"/>
    <property type="molecule type" value="Genomic_DNA"/>
</dbReference>
<feature type="compositionally biased region" description="Polar residues" evidence="1">
    <location>
        <begin position="57"/>
        <end position="75"/>
    </location>
</feature>
<name>A0AAV7S3T4_PLEWA</name>
<evidence type="ECO:0000313" key="2">
    <source>
        <dbReference type="EMBL" id="KAJ1158783.1"/>
    </source>
</evidence>
<dbReference type="Proteomes" id="UP001066276">
    <property type="component" value="Chromosome 5"/>
</dbReference>
<dbReference type="AlphaFoldDB" id="A0AAV7S3T4"/>
<sequence>MQGLSSGRSYYQGPRRESFARGRGYNREHQQSDSTFYPSRPRGGRGCFRKNYYKGQQGASQDPTNSARCPSSRPGTLSECAPRRVNTTNWRREWDNSPCVPLRVNGALHVNGATAEPRRPGKLGDASGDRCRERQEEKKRKTDPGTVPRRHEERRRNH</sequence>
<reference evidence="2" key="1">
    <citation type="journal article" date="2022" name="bioRxiv">
        <title>Sequencing and chromosome-scale assembly of the giantPleurodeles waltlgenome.</title>
        <authorList>
            <person name="Brown T."/>
            <person name="Elewa A."/>
            <person name="Iarovenko S."/>
            <person name="Subramanian E."/>
            <person name="Araus A.J."/>
            <person name="Petzold A."/>
            <person name="Susuki M."/>
            <person name="Suzuki K.-i.T."/>
            <person name="Hayashi T."/>
            <person name="Toyoda A."/>
            <person name="Oliveira C."/>
            <person name="Osipova E."/>
            <person name="Leigh N.D."/>
            <person name="Simon A."/>
            <person name="Yun M.H."/>
        </authorList>
    </citation>
    <scope>NUCLEOTIDE SEQUENCE</scope>
    <source>
        <strain evidence="2">20211129_DDA</strain>
        <tissue evidence="2">Liver</tissue>
    </source>
</reference>
<feature type="region of interest" description="Disordered" evidence="1">
    <location>
        <begin position="1"/>
        <end position="85"/>
    </location>
</feature>
<protein>
    <submittedName>
        <fullName evidence="2">Uncharacterized protein</fullName>
    </submittedName>
</protein>
<evidence type="ECO:0000256" key="1">
    <source>
        <dbReference type="SAM" id="MobiDB-lite"/>
    </source>
</evidence>
<organism evidence="2 3">
    <name type="scientific">Pleurodeles waltl</name>
    <name type="common">Iberian ribbed newt</name>
    <dbReference type="NCBI Taxonomy" id="8319"/>
    <lineage>
        <taxon>Eukaryota</taxon>
        <taxon>Metazoa</taxon>
        <taxon>Chordata</taxon>
        <taxon>Craniata</taxon>
        <taxon>Vertebrata</taxon>
        <taxon>Euteleostomi</taxon>
        <taxon>Amphibia</taxon>
        <taxon>Batrachia</taxon>
        <taxon>Caudata</taxon>
        <taxon>Salamandroidea</taxon>
        <taxon>Salamandridae</taxon>
        <taxon>Pleurodelinae</taxon>
        <taxon>Pleurodeles</taxon>
    </lineage>
</organism>
<proteinExistence type="predicted"/>
<feature type="compositionally biased region" description="Basic and acidic residues" evidence="1">
    <location>
        <begin position="127"/>
        <end position="158"/>
    </location>
</feature>
<feature type="region of interest" description="Disordered" evidence="1">
    <location>
        <begin position="110"/>
        <end position="158"/>
    </location>
</feature>